<dbReference type="AlphaFoldDB" id="X1B9C5"/>
<proteinExistence type="predicted"/>
<name>X1B9C5_9ZZZZ</name>
<protein>
    <recommendedName>
        <fullName evidence="2">DNA-binding protein</fullName>
    </recommendedName>
</protein>
<sequence length="117" mass="13374">MNEDLERLKKALHPEKPMNIIEQCRIVAEALGSGGDFEEDKYSLAEYLGIGQSKVYKMQRVHIAMLPEVKAWFMKSDYQANTAYEVATLSKESQGFFLKDAKRLNDTIEPTKIEEEG</sequence>
<accession>X1B9C5</accession>
<evidence type="ECO:0008006" key="2">
    <source>
        <dbReference type="Google" id="ProtNLM"/>
    </source>
</evidence>
<comment type="caution">
    <text evidence="1">The sequence shown here is derived from an EMBL/GenBank/DDBJ whole genome shotgun (WGS) entry which is preliminary data.</text>
</comment>
<gene>
    <name evidence="1" type="ORF">S01H4_35335</name>
</gene>
<organism evidence="1">
    <name type="scientific">marine sediment metagenome</name>
    <dbReference type="NCBI Taxonomy" id="412755"/>
    <lineage>
        <taxon>unclassified sequences</taxon>
        <taxon>metagenomes</taxon>
        <taxon>ecological metagenomes</taxon>
    </lineage>
</organism>
<dbReference type="EMBL" id="BART01018775">
    <property type="protein sequence ID" value="GAG77892.1"/>
    <property type="molecule type" value="Genomic_DNA"/>
</dbReference>
<dbReference type="SUPFAM" id="SSF109709">
    <property type="entry name" value="KorB DNA-binding domain-like"/>
    <property type="match status" value="1"/>
</dbReference>
<reference evidence="1" key="1">
    <citation type="journal article" date="2014" name="Front. Microbiol.">
        <title>High frequency of phylogenetically diverse reductive dehalogenase-homologous genes in deep subseafloor sedimentary metagenomes.</title>
        <authorList>
            <person name="Kawai M."/>
            <person name="Futagami T."/>
            <person name="Toyoda A."/>
            <person name="Takaki Y."/>
            <person name="Nishi S."/>
            <person name="Hori S."/>
            <person name="Arai W."/>
            <person name="Tsubouchi T."/>
            <person name="Morono Y."/>
            <person name="Uchiyama I."/>
            <person name="Ito T."/>
            <person name="Fujiyama A."/>
            <person name="Inagaki F."/>
            <person name="Takami H."/>
        </authorList>
    </citation>
    <scope>NUCLEOTIDE SEQUENCE</scope>
    <source>
        <strain evidence="1">Expedition CK06-06</strain>
    </source>
</reference>
<evidence type="ECO:0000313" key="1">
    <source>
        <dbReference type="EMBL" id="GAG77892.1"/>
    </source>
</evidence>